<dbReference type="Gene3D" id="2.40.260.10">
    <property type="entry name" value="Sortase"/>
    <property type="match status" value="1"/>
</dbReference>
<dbReference type="Pfam" id="PF04203">
    <property type="entry name" value="Sortase"/>
    <property type="match status" value="1"/>
</dbReference>
<reference evidence="4 5" key="1">
    <citation type="submission" date="2015-07" db="EMBL/GenBank/DDBJ databases">
        <title>Draft genome sequences of 17 French Clostridium botulinum group III.</title>
        <authorList>
            <person name="Woudstra C."/>
            <person name="Le Marechal C."/>
            <person name="Souillard R."/>
            <person name="Bayon-Auboyer M.-H."/>
            <person name="Dessouter D."/>
            <person name="Fach P."/>
        </authorList>
    </citation>
    <scope>NUCLEOTIDE SEQUENCE [LARGE SCALE GENOMIC DNA]</scope>
    <source>
        <strain evidence="4 5">12LNRI-CD</strain>
    </source>
</reference>
<dbReference type="SUPFAM" id="SSF63817">
    <property type="entry name" value="Sortase"/>
    <property type="match status" value="1"/>
</dbReference>
<evidence type="ECO:0000256" key="2">
    <source>
        <dbReference type="PIRSR" id="PIRSR605754-1"/>
    </source>
</evidence>
<feature type="active site" description="Proton donor/acceptor" evidence="2">
    <location>
        <position position="119"/>
    </location>
</feature>
<dbReference type="AlphaFoldDB" id="A0A9Q1UXH2"/>
<organism evidence="4 5">
    <name type="scientific">Clostridium botulinum</name>
    <dbReference type="NCBI Taxonomy" id="1491"/>
    <lineage>
        <taxon>Bacteria</taxon>
        <taxon>Bacillati</taxon>
        <taxon>Bacillota</taxon>
        <taxon>Clostridia</taxon>
        <taxon>Eubacteriales</taxon>
        <taxon>Clostridiaceae</taxon>
        <taxon>Clostridium</taxon>
    </lineage>
</organism>
<feature type="transmembrane region" description="Helical" evidence="3">
    <location>
        <begin position="21"/>
        <end position="40"/>
    </location>
</feature>
<dbReference type="OrthoDB" id="1648028at2"/>
<protein>
    <submittedName>
        <fullName evidence="4">Sortase</fullName>
    </submittedName>
</protein>
<feature type="active site" description="Acyl-thioester intermediate" evidence="2">
    <location>
        <position position="176"/>
    </location>
</feature>
<dbReference type="EMBL" id="LGVR01000069">
    <property type="protein sequence ID" value="KOA84320.1"/>
    <property type="molecule type" value="Genomic_DNA"/>
</dbReference>
<sequence length="198" mass="22943">MQIMLYEVKKLKKTKKAYVSLILIILAISIITYSVYEIFYTRKQIENTIKQFDKINKGKENKENIGIDKDILGILINEKEDIYIPVVEGTTNEQLKKGAGHYSESQMPPDKNECFLFGHRDTVFSCLKDIQSGNKFVLKTKNGEFKYKVSYTKITSTNSKEVLKRYGEDTLILVTCYPFNYIGSAPKRFIVVCKRYTE</sequence>
<evidence type="ECO:0000256" key="1">
    <source>
        <dbReference type="ARBA" id="ARBA00022801"/>
    </source>
</evidence>
<keyword evidence="3" id="KW-0472">Membrane</keyword>
<accession>A0A9Q1UXH2</accession>
<proteinExistence type="predicted"/>
<gene>
    <name evidence="4" type="ORF">ADU74_11390</name>
</gene>
<evidence type="ECO:0000256" key="3">
    <source>
        <dbReference type="SAM" id="Phobius"/>
    </source>
</evidence>
<dbReference type="NCBIfam" id="TIGR01076">
    <property type="entry name" value="sortase_fam"/>
    <property type="match status" value="1"/>
</dbReference>
<dbReference type="InterPro" id="IPR005754">
    <property type="entry name" value="Sortase"/>
</dbReference>
<keyword evidence="1" id="KW-0378">Hydrolase</keyword>
<dbReference type="Proteomes" id="UP000037540">
    <property type="component" value="Unassembled WGS sequence"/>
</dbReference>
<keyword evidence="3" id="KW-0812">Transmembrane</keyword>
<evidence type="ECO:0000313" key="4">
    <source>
        <dbReference type="EMBL" id="KOA84320.1"/>
    </source>
</evidence>
<dbReference type="InterPro" id="IPR041999">
    <property type="entry name" value="Sortase_D_1"/>
</dbReference>
<comment type="caution">
    <text evidence="4">The sequence shown here is derived from an EMBL/GenBank/DDBJ whole genome shotgun (WGS) entry which is preliminary data.</text>
</comment>
<keyword evidence="3" id="KW-1133">Transmembrane helix</keyword>
<dbReference type="CDD" id="cd05828">
    <property type="entry name" value="Sortase_D_1"/>
    <property type="match status" value="1"/>
</dbReference>
<name>A0A9Q1UXH2_CLOBO</name>
<dbReference type="InterPro" id="IPR023365">
    <property type="entry name" value="Sortase_dom-sf"/>
</dbReference>
<evidence type="ECO:0000313" key="5">
    <source>
        <dbReference type="Proteomes" id="UP000037540"/>
    </source>
</evidence>
<dbReference type="GO" id="GO:0016787">
    <property type="term" value="F:hydrolase activity"/>
    <property type="evidence" value="ECO:0007669"/>
    <property type="project" value="UniProtKB-KW"/>
</dbReference>